<dbReference type="Pfam" id="PF14602">
    <property type="entry name" value="Hexapep_2"/>
    <property type="match status" value="1"/>
</dbReference>
<keyword evidence="3" id="KW-0677">Repeat</keyword>
<dbReference type="EC" id="2.3.1.-" evidence="5"/>
<proteinExistence type="inferred from homology"/>
<dbReference type="Gene3D" id="2.160.10.10">
    <property type="entry name" value="Hexapeptide repeat proteins"/>
    <property type="match status" value="1"/>
</dbReference>
<evidence type="ECO:0000313" key="6">
    <source>
        <dbReference type="Proteomes" id="UP001405405"/>
    </source>
</evidence>
<comment type="caution">
    <text evidence="5">The sequence shown here is derived from an EMBL/GenBank/DDBJ whole genome shotgun (WGS) entry which is preliminary data.</text>
</comment>
<keyword evidence="4 5" id="KW-0012">Acyltransferase</keyword>
<dbReference type="PANTHER" id="PTHR43300">
    <property type="entry name" value="ACETYLTRANSFERASE"/>
    <property type="match status" value="1"/>
</dbReference>
<dbReference type="InterPro" id="IPR018357">
    <property type="entry name" value="Hexapep_transf_CS"/>
</dbReference>
<gene>
    <name evidence="5" type="ORF">VA599_19200</name>
</gene>
<reference evidence="5 6" key="1">
    <citation type="submission" date="2023-12" db="EMBL/GenBank/DDBJ databases">
        <title>Chromobacterium sp. strain TRC.1.1.SA producing antimicrobial pigment.</title>
        <authorList>
            <person name="Verma N."/>
            <person name="Choksket S."/>
            <person name="Pinnaka A.K."/>
            <person name="Korpole S."/>
        </authorList>
    </citation>
    <scope>NUCLEOTIDE SEQUENCE [LARGE SCALE GENOMIC DNA]</scope>
    <source>
        <strain evidence="5 6">TRC1.1.SA</strain>
    </source>
</reference>
<comment type="similarity">
    <text evidence="1">Belongs to the transferase hexapeptide repeat family.</text>
</comment>
<evidence type="ECO:0000256" key="2">
    <source>
        <dbReference type="ARBA" id="ARBA00022679"/>
    </source>
</evidence>
<dbReference type="InterPro" id="IPR011004">
    <property type="entry name" value="Trimer_LpxA-like_sf"/>
</dbReference>
<sequence length="188" mass="20581">MTMLTRIILFLLGTMRVDCIVDRWSSLLAQLRVRRLRARGIPLSFVPQGGHDFYLAGDLSRFHIDPTSHIKSGTFIECSGGVRIGRYFHAGRGLTIFSSNHNYRSDTMIPYDDVDLPGPVVIEDFVWLGANVSIVPGVTVGEGAVVAMGAVVTRDVPPGAVVAGNPARIIGQRDMVLYQRLKAQGRFA</sequence>
<accession>A0ABV0CNY7</accession>
<name>A0ABV0CNY7_9NEIS</name>
<dbReference type="PROSITE" id="PS00101">
    <property type="entry name" value="HEXAPEP_TRANSFERASES"/>
    <property type="match status" value="1"/>
</dbReference>
<dbReference type="RefSeq" id="WP_346790098.1">
    <property type="nucleotide sequence ID" value="NZ_JAYFSJ010000015.1"/>
</dbReference>
<evidence type="ECO:0000256" key="4">
    <source>
        <dbReference type="ARBA" id="ARBA00023315"/>
    </source>
</evidence>
<keyword evidence="6" id="KW-1185">Reference proteome</keyword>
<keyword evidence="2 5" id="KW-0808">Transferase</keyword>
<dbReference type="Proteomes" id="UP001405405">
    <property type="component" value="Unassembled WGS sequence"/>
</dbReference>
<dbReference type="GO" id="GO:0016746">
    <property type="term" value="F:acyltransferase activity"/>
    <property type="evidence" value="ECO:0007669"/>
    <property type="project" value="UniProtKB-KW"/>
</dbReference>
<dbReference type="SUPFAM" id="SSF51161">
    <property type="entry name" value="Trimeric LpxA-like enzymes"/>
    <property type="match status" value="1"/>
</dbReference>
<dbReference type="CDD" id="cd04647">
    <property type="entry name" value="LbH_MAT_like"/>
    <property type="match status" value="1"/>
</dbReference>
<evidence type="ECO:0000256" key="3">
    <source>
        <dbReference type="ARBA" id="ARBA00022737"/>
    </source>
</evidence>
<evidence type="ECO:0000256" key="1">
    <source>
        <dbReference type="ARBA" id="ARBA00007274"/>
    </source>
</evidence>
<dbReference type="InterPro" id="IPR001451">
    <property type="entry name" value="Hexapep"/>
</dbReference>
<organism evidence="5 6">
    <name type="scientific">Chromobacterium indicum</name>
    <dbReference type="NCBI Taxonomy" id="3110228"/>
    <lineage>
        <taxon>Bacteria</taxon>
        <taxon>Pseudomonadati</taxon>
        <taxon>Pseudomonadota</taxon>
        <taxon>Betaproteobacteria</taxon>
        <taxon>Neisseriales</taxon>
        <taxon>Chromobacteriaceae</taxon>
        <taxon>Chromobacterium</taxon>
    </lineage>
</organism>
<evidence type="ECO:0000313" key="5">
    <source>
        <dbReference type="EMBL" id="MEN7432880.1"/>
    </source>
</evidence>
<protein>
    <submittedName>
        <fullName evidence="5">Acyltransferase</fullName>
        <ecNumber evidence="5">2.3.1.-</ecNumber>
    </submittedName>
</protein>
<dbReference type="InterPro" id="IPR050179">
    <property type="entry name" value="Trans_hexapeptide_repeat"/>
</dbReference>
<dbReference type="EMBL" id="JAYFSJ010000015">
    <property type="protein sequence ID" value="MEN7432880.1"/>
    <property type="molecule type" value="Genomic_DNA"/>
</dbReference>
<dbReference type="PANTHER" id="PTHR43300:SF11">
    <property type="entry name" value="ACETYLTRANSFERASE RV3034C-RELATED"/>
    <property type="match status" value="1"/>
</dbReference>